<proteinExistence type="predicted"/>
<dbReference type="Proteomes" id="UP000682782">
    <property type="component" value="Chromosome"/>
</dbReference>
<organism evidence="1 2">
    <name type="scientific">Aristaeella hokkaidonensis</name>
    <dbReference type="NCBI Taxonomy" id="3046382"/>
    <lineage>
        <taxon>Bacteria</taxon>
        <taxon>Bacillati</taxon>
        <taxon>Bacillota</taxon>
        <taxon>Clostridia</taxon>
        <taxon>Eubacteriales</taxon>
        <taxon>Aristaeellaceae</taxon>
        <taxon>Aristaeella</taxon>
    </lineage>
</organism>
<keyword evidence="2" id="KW-1185">Reference proteome</keyword>
<accession>A0AC61N9U9</accession>
<evidence type="ECO:0000313" key="2">
    <source>
        <dbReference type="Proteomes" id="UP000682782"/>
    </source>
</evidence>
<reference evidence="1" key="1">
    <citation type="submission" date="2021-01" db="EMBL/GenBank/DDBJ databases">
        <title>Complete genome sequence of Clostridiales bacterium R-7.</title>
        <authorList>
            <person name="Mahoney-Kurpe S.C."/>
            <person name="Palevich N."/>
            <person name="Koike S."/>
            <person name="Moon C.D."/>
            <person name="Attwood G.T."/>
        </authorList>
    </citation>
    <scope>NUCLEOTIDE SEQUENCE</scope>
    <source>
        <strain evidence="1">R-7</strain>
    </source>
</reference>
<protein>
    <submittedName>
        <fullName evidence="1">Ferrous iron transport protein B</fullName>
    </submittedName>
</protein>
<evidence type="ECO:0000313" key="1">
    <source>
        <dbReference type="EMBL" id="QUC68671.1"/>
    </source>
</evidence>
<dbReference type="EMBL" id="CP068393">
    <property type="protein sequence ID" value="QUC68671.1"/>
    <property type="molecule type" value="Genomic_DNA"/>
</dbReference>
<sequence length="776" mass="85421">MQLNALHPGQSAVIEAVGGEGALRQHFLDMGVIPGTEVTVIKLAPMGDPMELRIHGYELTLRLADAEQIEISPVSRKAADEEKKAQRSQEHPGLGEEGRFHPRGSGDPLPDGTRLTFALVGNQNSGKTTLFNQLTGSNQHVGNFPGVTVDRKDGVIRGHSDTLVTDLPGIYSMSPYSSEELVSRDFVLREHPKAIINIVDATNIERNLYLTMQLLEMNIPMVVALNMMDELRGNGGTVDVNVMEAMLGVPVVPISAAKNEGVDELIRHAIHVAKYQEKPVEQDFCGIEDHGGAVHRALHAVSVLIQDHAERARLPVRFSASKLIVGDPLLADQLELDENERETLDHLVLQMEKERGMDRSASIADMRFAFIRKVCDASVIKPKESKERIRSEKIDRILTGKHTAIPLFILIMALVFFLTFFLIGPFFQDLLEGGIDMLKTGVQKGMEAVNVNDRIQSLVLDGIFEGVGTVVSFLPIIVILFFFLSLLEDSGYVARVAFVMDKLLRRIGLSGRSIVPMLIGFGCTVPAVMSTRTLPSDRDRRMTILLTPFMSCTAKMPIYGFFVSAFFPQYGWLIITALYLLGILTGIAAAFLFKNTLFKGEAVPFVMELPNYRFPSPRNVAQLLWEKSKDFLHRAFSVILIATIVVWFLKSFDFRLNLVTDSHESILAAVAGLLVPIMTPVGLGDWRIVTSLISGFMAKESVVSVMETLFGGGLAALGSVTAASMLAFSLLYTPCVAAIAAIRRELGRKWALGVVLWQCAIAWVAALIIRLIGLIF</sequence>
<gene>
    <name evidence="1" type="primary">feoB</name>
    <name evidence="1" type="ORF">JYE49_12010</name>
</gene>
<name>A0AC61N9U9_9FIRM</name>